<gene>
    <name evidence="1" type="ORF">R1sor_007543</name>
</gene>
<sequence>MYEHSLWKKKKESANKKLAERLLKLALRGWIGLIPQRQVLASNIEPYNLLLHLRLLTKWFWRWYLYVSQKMINPAKDSRLILAQRHHERQLLQSAFDGWDRVRFSTCLAREVDQHCLESPAMVHPPFW</sequence>
<evidence type="ECO:0000313" key="1">
    <source>
        <dbReference type="EMBL" id="KAL3693892.1"/>
    </source>
</evidence>
<comment type="caution">
    <text evidence="1">The sequence shown here is derived from an EMBL/GenBank/DDBJ whole genome shotgun (WGS) entry which is preliminary data.</text>
</comment>
<name>A0ABD3HTP3_9MARC</name>
<organism evidence="1 2">
    <name type="scientific">Riccia sorocarpa</name>
    <dbReference type="NCBI Taxonomy" id="122646"/>
    <lineage>
        <taxon>Eukaryota</taxon>
        <taxon>Viridiplantae</taxon>
        <taxon>Streptophyta</taxon>
        <taxon>Embryophyta</taxon>
        <taxon>Marchantiophyta</taxon>
        <taxon>Marchantiopsida</taxon>
        <taxon>Marchantiidae</taxon>
        <taxon>Marchantiales</taxon>
        <taxon>Ricciaceae</taxon>
        <taxon>Riccia</taxon>
    </lineage>
</organism>
<evidence type="ECO:0000313" key="2">
    <source>
        <dbReference type="Proteomes" id="UP001633002"/>
    </source>
</evidence>
<dbReference type="Proteomes" id="UP001633002">
    <property type="component" value="Unassembled WGS sequence"/>
</dbReference>
<keyword evidence="2" id="KW-1185">Reference proteome</keyword>
<protein>
    <submittedName>
        <fullName evidence="1">Uncharacterized protein</fullName>
    </submittedName>
</protein>
<dbReference type="EMBL" id="JBJQOH010000003">
    <property type="protein sequence ID" value="KAL3693892.1"/>
    <property type="molecule type" value="Genomic_DNA"/>
</dbReference>
<proteinExistence type="predicted"/>
<dbReference type="AlphaFoldDB" id="A0ABD3HTP3"/>
<reference evidence="1 2" key="1">
    <citation type="submission" date="2024-09" db="EMBL/GenBank/DDBJ databases">
        <title>Chromosome-scale assembly of Riccia sorocarpa.</title>
        <authorList>
            <person name="Paukszto L."/>
        </authorList>
    </citation>
    <scope>NUCLEOTIDE SEQUENCE [LARGE SCALE GENOMIC DNA]</scope>
    <source>
        <strain evidence="1">LP-2024</strain>
        <tissue evidence="1">Aerial parts of the thallus</tissue>
    </source>
</reference>
<accession>A0ABD3HTP3</accession>